<name>S9VHM7_9TRYP</name>
<organism evidence="1 2">
    <name type="scientific">Angomonas deanei</name>
    <dbReference type="NCBI Taxonomy" id="59799"/>
    <lineage>
        <taxon>Eukaryota</taxon>
        <taxon>Discoba</taxon>
        <taxon>Euglenozoa</taxon>
        <taxon>Kinetoplastea</taxon>
        <taxon>Metakinetoplastina</taxon>
        <taxon>Trypanosomatida</taxon>
        <taxon>Trypanosomatidae</taxon>
        <taxon>Strigomonadinae</taxon>
        <taxon>Angomonas</taxon>
    </lineage>
</organism>
<sequence>MLRRCALATVGVSGLAGRHYRIIPHVYNEIEELAETQKMGRWNISHRNCMQQALKKGEIMADKLNYREKRRTGILPEKSIARRLSQTYGVDGEVVEPASKTKWINITVLGFDGHPFHFRIYPMPDVTLNTLIDGSGMCHGHSGLWGKCNNPDCADWNHGYGCMVNVDIETLDRLLPPNRWEYTSLCSWRSQNRGDITYNTRFSCQIPITEELDGGMFALKQYWSRSLRESVVSWGDVDNQATIAANRSKKIEPWAPIIEEPLKLGTPITIDMLWATSYQDIIQAKNSNYKRKDGYHTKPQNWAAYI</sequence>
<keyword evidence="2" id="KW-1185">Reference proteome</keyword>
<proteinExistence type="predicted"/>
<reference evidence="1 2" key="1">
    <citation type="submission" date="2020-08" db="EMBL/GenBank/DDBJ databases">
        <authorList>
            <person name="Newling K."/>
            <person name="Davey J."/>
            <person name="Forrester S."/>
        </authorList>
    </citation>
    <scope>NUCLEOTIDE SEQUENCE [LARGE SCALE GENOMIC DNA]</scope>
    <source>
        <strain evidence="2">Crithidia deanei Carvalho (ATCC PRA-265)</strain>
    </source>
</reference>
<evidence type="ECO:0000313" key="1">
    <source>
        <dbReference type="EMBL" id="CAD2221619.1"/>
    </source>
</evidence>
<dbReference type="AlphaFoldDB" id="S9VHM7"/>
<evidence type="ECO:0000313" key="2">
    <source>
        <dbReference type="Proteomes" id="UP000515908"/>
    </source>
</evidence>
<accession>S9VHM7</accession>
<dbReference type="EMBL" id="LR877166">
    <property type="protein sequence ID" value="CAD2221619.1"/>
    <property type="molecule type" value="Genomic_DNA"/>
</dbReference>
<dbReference type="Proteomes" id="UP000515908">
    <property type="component" value="Chromosome 22"/>
</dbReference>
<dbReference type="VEuPathDB" id="TriTrypDB:ADEAN_000915100"/>
<gene>
    <name evidence="1" type="ORF">ADEAN_000915100</name>
</gene>
<protein>
    <submittedName>
        <fullName evidence="1">Uncharacterized protein</fullName>
    </submittedName>
</protein>
<dbReference type="OrthoDB" id="268593at2759"/>